<dbReference type="PANTHER" id="PTHR23416">
    <property type="entry name" value="SIALIC ACID SYNTHASE-RELATED"/>
    <property type="match status" value="1"/>
</dbReference>
<proteinExistence type="predicted"/>
<dbReference type="AlphaFoldDB" id="A0A4P7PU48"/>
<evidence type="ECO:0000256" key="1">
    <source>
        <dbReference type="ARBA" id="ARBA00022679"/>
    </source>
</evidence>
<dbReference type="RefSeq" id="WP_136151757.1">
    <property type="nucleotide sequence ID" value="NZ_CP038810.1"/>
</dbReference>
<dbReference type="Proteomes" id="UP000296862">
    <property type="component" value="Chromosome"/>
</dbReference>
<protein>
    <submittedName>
        <fullName evidence="4">2,3,4,5-tetrahydropyridine-2,6-dicarboxylate N-acetyltransferase</fullName>
        <ecNumber evidence="4">2.3.1.89</ecNumber>
    </submittedName>
</protein>
<keyword evidence="1 4" id="KW-0808">Transferase</keyword>
<dbReference type="SUPFAM" id="SSF51161">
    <property type="entry name" value="Trimeric LpxA-like enzymes"/>
    <property type="match status" value="1"/>
</dbReference>
<dbReference type="InterPro" id="IPR051159">
    <property type="entry name" value="Hexapeptide_acetyltransf"/>
</dbReference>
<dbReference type="InterPro" id="IPR018357">
    <property type="entry name" value="Hexapep_transf_CS"/>
</dbReference>
<dbReference type="PROSITE" id="PS00101">
    <property type="entry name" value="HEXAPEP_TRANSFERASES"/>
    <property type="match status" value="1"/>
</dbReference>
<dbReference type="GO" id="GO:0047200">
    <property type="term" value="F:tetrahydrodipicolinate N-acetyltransferase activity"/>
    <property type="evidence" value="ECO:0007669"/>
    <property type="project" value="UniProtKB-EC"/>
</dbReference>
<evidence type="ECO:0000256" key="2">
    <source>
        <dbReference type="ARBA" id="ARBA00022737"/>
    </source>
</evidence>
<sequence>MEIFSKIKFFFFGVLRNWKYKFLSDCNHVSGKPKLFHPLLLKGKGKISFGKKVQIGVVASPNFYSHYAYLEVRNSDSEITIGDNVAINNAFSAVAFSKITIQSNVLIGVNCAIIDNDGHNLEIDKRNDDELKSEPVFIAENVFLGDNVTILKGVTIGKNSVIGNGSIVTKSIPENVIAAGNPARVIRNL</sequence>
<name>A0A4P7PU48_9FLAO</name>
<evidence type="ECO:0000313" key="4">
    <source>
        <dbReference type="EMBL" id="QBZ97820.1"/>
    </source>
</evidence>
<keyword evidence="5" id="KW-1185">Reference proteome</keyword>
<dbReference type="Pfam" id="PF00132">
    <property type="entry name" value="Hexapep"/>
    <property type="match status" value="1"/>
</dbReference>
<dbReference type="EC" id="2.3.1.89" evidence="4"/>
<dbReference type="InterPro" id="IPR011004">
    <property type="entry name" value="Trimer_LpxA-like_sf"/>
</dbReference>
<accession>A0A4P7PU48</accession>
<organism evidence="4 5">
    <name type="scientific">Flavobacterium sangjuense</name>
    <dbReference type="NCBI Taxonomy" id="2518177"/>
    <lineage>
        <taxon>Bacteria</taxon>
        <taxon>Pseudomonadati</taxon>
        <taxon>Bacteroidota</taxon>
        <taxon>Flavobacteriia</taxon>
        <taxon>Flavobacteriales</taxon>
        <taxon>Flavobacteriaceae</taxon>
        <taxon>Flavobacterium</taxon>
    </lineage>
</organism>
<evidence type="ECO:0000256" key="3">
    <source>
        <dbReference type="ARBA" id="ARBA00023315"/>
    </source>
</evidence>
<keyword evidence="2" id="KW-0677">Repeat</keyword>
<gene>
    <name evidence="4" type="primary">dapH</name>
    <name evidence="4" type="ORF">GS03_01318</name>
</gene>
<dbReference type="Gene3D" id="2.160.10.10">
    <property type="entry name" value="Hexapeptide repeat proteins"/>
    <property type="match status" value="1"/>
</dbReference>
<dbReference type="EMBL" id="CP038810">
    <property type="protein sequence ID" value="QBZ97820.1"/>
    <property type="molecule type" value="Genomic_DNA"/>
</dbReference>
<evidence type="ECO:0000313" key="5">
    <source>
        <dbReference type="Proteomes" id="UP000296862"/>
    </source>
</evidence>
<dbReference type="KEGG" id="fsn:GS03_01318"/>
<dbReference type="InterPro" id="IPR001451">
    <property type="entry name" value="Hexapep"/>
</dbReference>
<keyword evidence="3 4" id="KW-0012">Acyltransferase</keyword>
<dbReference type="CDD" id="cd04647">
    <property type="entry name" value="LbH_MAT_like"/>
    <property type="match status" value="1"/>
</dbReference>
<dbReference type="OrthoDB" id="9801697at2"/>
<reference evidence="4 5" key="1">
    <citation type="submission" date="2019-04" db="EMBL/GenBank/DDBJ databases">
        <title>Flavobacterium sp. GS03.</title>
        <authorList>
            <person name="Kim H."/>
        </authorList>
    </citation>
    <scope>NUCLEOTIDE SEQUENCE [LARGE SCALE GENOMIC DNA]</scope>
    <source>
        <strain evidence="4 5">GS03</strain>
    </source>
</reference>